<protein>
    <submittedName>
        <fullName evidence="2">Ig-like domain (Group 2)</fullName>
    </submittedName>
</protein>
<evidence type="ECO:0000313" key="3">
    <source>
        <dbReference type="Proteomes" id="UP000184310"/>
    </source>
</evidence>
<dbReference type="SMART" id="SM00635">
    <property type="entry name" value="BID_2"/>
    <property type="match status" value="1"/>
</dbReference>
<reference evidence="2 3" key="1">
    <citation type="submission" date="2016-11" db="EMBL/GenBank/DDBJ databases">
        <authorList>
            <person name="Jaros S."/>
            <person name="Januszkiewicz K."/>
            <person name="Wedrychowicz H."/>
        </authorList>
    </citation>
    <scope>NUCLEOTIDE SEQUENCE [LARGE SCALE GENOMIC DNA]</scope>
    <source>
        <strain evidence="2 3">DSM 21758</strain>
    </source>
</reference>
<gene>
    <name evidence="2" type="ORF">SAMN02745163_00949</name>
</gene>
<dbReference type="InterPro" id="IPR003343">
    <property type="entry name" value="Big_2"/>
</dbReference>
<dbReference type="Gene3D" id="2.60.40.1080">
    <property type="match status" value="1"/>
</dbReference>
<dbReference type="Proteomes" id="UP000184310">
    <property type="component" value="Unassembled WGS sequence"/>
</dbReference>
<name>A0A1M6EUF8_9CLOT</name>
<dbReference type="STRING" id="1121302.SAMN02745163_00949"/>
<dbReference type="SUPFAM" id="SSF49373">
    <property type="entry name" value="Invasin/intimin cell-adhesion fragments"/>
    <property type="match status" value="1"/>
</dbReference>
<accession>A0A1M6EUF8</accession>
<keyword evidence="3" id="KW-1185">Reference proteome</keyword>
<dbReference type="Pfam" id="PF02368">
    <property type="entry name" value="Big_2"/>
    <property type="match status" value="1"/>
</dbReference>
<dbReference type="SUPFAM" id="SSF49899">
    <property type="entry name" value="Concanavalin A-like lectins/glucanases"/>
    <property type="match status" value="1"/>
</dbReference>
<dbReference type="AlphaFoldDB" id="A0A1M6EUF8"/>
<dbReference type="InterPro" id="IPR008964">
    <property type="entry name" value="Invasin/intimin_cell_adhesion"/>
</dbReference>
<evidence type="ECO:0000313" key="2">
    <source>
        <dbReference type="EMBL" id="SHI89131.1"/>
    </source>
</evidence>
<sequence>MKKKISLVLSIVLIFSTIFMGSGFGKNVIAVENTTTKQSTDIKPIHQYTFDKDNGDTVIDTGSMAGEDGKFNGKANNTKIITENGEKFRRFNGGDDSIGFNDYITPLGKKSIKFKIRTSSTNDSNLISNLNDGAIECGWASWISGSGQINVSVSNGNTSSISKVTSNKSINDGKWHEILFTWDGTTGTNKMMLYIDDLTNADAVTTAKSVENKLPANKFLIGKYGVNKAYSFIGDLASLEVYNDVLDCSIKVESITLDKSSISLLTGKTDNLTAIVKPDNAINKEIEWSSSDKDIAEYKDGKVVAGKKIGQATITAKVKGTDLKATCEVNVTEDRNKAILAITMVNGITKEYDVSADEISAFEKWFDESNGKGQVRYGFNKKINPYKQVKEYIVFDKIASFEIRSYEADK</sequence>
<proteinExistence type="predicted"/>
<evidence type="ECO:0000259" key="1">
    <source>
        <dbReference type="SMART" id="SM00635"/>
    </source>
</evidence>
<dbReference type="InterPro" id="IPR013320">
    <property type="entry name" value="ConA-like_dom_sf"/>
</dbReference>
<organism evidence="2 3">
    <name type="scientific">Clostridium cavendishii DSM 21758</name>
    <dbReference type="NCBI Taxonomy" id="1121302"/>
    <lineage>
        <taxon>Bacteria</taxon>
        <taxon>Bacillati</taxon>
        <taxon>Bacillota</taxon>
        <taxon>Clostridia</taxon>
        <taxon>Eubacteriales</taxon>
        <taxon>Clostridiaceae</taxon>
        <taxon>Clostridium</taxon>
    </lineage>
</organism>
<dbReference type="Pfam" id="PF13385">
    <property type="entry name" value="Laminin_G_3"/>
    <property type="match status" value="1"/>
</dbReference>
<feature type="domain" description="BIG2" evidence="1">
    <location>
        <begin position="251"/>
        <end position="328"/>
    </location>
</feature>
<dbReference type="EMBL" id="FQZB01000005">
    <property type="protein sequence ID" value="SHI89131.1"/>
    <property type="molecule type" value="Genomic_DNA"/>
</dbReference>
<dbReference type="RefSeq" id="WP_072985523.1">
    <property type="nucleotide sequence ID" value="NZ_FQZB01000005.1"/>
</dbReference>
<dbReference type="Gene3D" id="2.60.120.200">
    <property type="match status" value="1"/>
</dbReference>